<dbReference type="EMBL" id="VSRR010029738">
    <property type="protein sequence ID" value="MPC69627.1"/>
    <property type="molecule type" value="Genomic_DNA"/>
</dbReference>
<reference evidence="1 2" key="1">
    <citation type="submission" date="2019-05" db="EMBL/GenBank/DDBJ databases">
        <title>Another draft genome of Portunus trituberculatus and its Hox gene families provides insights of decapod evolution.</title>
        <authorList>
            <person name="Jeong J.-H."/>
            <person name="Song I."/>
            <person name="Kim S."/>
            <person name="Choi T."/>
            <person name="Kim D."/>
            <person name="Ryu S."/>
            <person name="Kim W."/>
        </authorList>
    </citation>
    <scope>NUCLEOTIDE SEQUENCE [LARGE SCALE GENOMIC DNA]</scope>
    <source>
        <tissue evidence="1">Muscle</tissue>
    </source>
</reference>
<accession>A0A5B7HK61</accession>
<dbReference type="AlphaFoldDB" id="A0A5B7HK61"/>
<protein>
    <submittedName>
        <fullName evidence="1">Uncharacterized protein</fullName>
    </submittedName>
</protein>
<dbReference type="Proteomes" id="UP000324222">
    <property type="component" value="Unassembled WGS sequence"/>
</dbReference>
<proteinExistence type="predicted"/>
<evidence type="ECO:0000313" key="1">
    <source>
        <dbReference type="EMBL" id="MPC69627.1"/>
    </source>
</evidence>
<organism evidence="1 2">
    <name type="scientific">Portunus trituberculatus</name>
    <name type="common">Swimming crab</name>
    <name type="synonym">Neptunus trituberculatus</name>
    <dbReference type="NCBI Taxonomy" id="210409"/>
    <lineage>
        <taxon>Eukaryota</taxon>
        <taxon>Metazoa</taxon>
        <taxon>Ecdysozoa</taxon>
        <taxon>Arthropoda</taxon>
        <taxon>Crustacea</taxon>
        <taxon>Multicrustacea</taxon>
        <taxon>Malacostraca</taxon>
        <taxon>Eumalacostraca</taxon>
        <taxon>Eucarida</taxon>
        <taxon>Decapoda</taxon>
        <taxon>Pleocyemata</taxon>
        <taxon>Brachyura</taxon>
        <taxon>Eubrachyura</taxon>
        <taxon>Portunoidea</taxon>
        <taxon>Portunidae</taxon>
        <taxon>Portuninae</taxon>
        <taxon>Portunus</taxon>
    </lineage>
</organism>
<sequence>MNEGTLCTMHQALAELWGSFRGGRTHFMTVAGAWCGAGHCSCEPCEARQGCIVTSLTPTGLLGRTLGEEGFDLVPVQISSPKWRKAITTPATLS</sequence>
<comment type="caution">
    <text evidence="1">The sequence shown here is derived from an EMBL/GenBank/DDBJ whole genome shotgun (WGS) entry which is preliminary data.</text>
</comment>
<name>A0A5B7HK61_PORTR</name>
<evidence type="ECO:0000313" key="2">
    <source>
        <dbReference type="Proteomes" id="UP000324222"/>
    </source>
</evidence>
<keyword evidence="2" id="KW-1185">Reference proteome</keyword>
<gene>
    <name evidence="1" type="ORF">E2C01_063857</name>
</gene>